<dbReference type="CDD" id="cd00082">
    <property type="entry name" value="HisKA"/>
    <property type="match status" value="1"/>
</dbReference>
<keyword evidence="6" id="KW-0418">Kinase</keyword>
<dbReference type="SUPFAM" id="SSF55785">
    <property type="entry name" value="PYP-like sensor domain (PAS domain)"/>
    <property type="match status" value="2"/>
</dbReference>
<dbReference type="SMART" id="SM00091">
    <property type="entry name" value="PAS"/>
    <property type="match status" value="2"/>
</dbReference>
<feature type="domain" description="Histidine kinase" evidence="11">
    <location>
        <begin position="517"/>
        <end position="739"/>
    </location>
</feature>
<evidence type="ECO:0000259" key="12">
    <source>
        <dbReference type="PROSITE" id="PS50110"/>
    </source>
</evidence>
<dbReference type="Pfam" id="PF00989">
    <property type="entry name" value="PAS"/>
    <property type="match status" value="1"/>
</dbReference>
<dbReference type="PANTHER" id="PTHR43065:SF46">
    <property type="entry name" value="C4-DICARBOXYLATE TRANSPORT SENSOR PROTEIN DCTB"/>
    <property type="match status" value="1"/>
</dbReference>
<dbReference type="InterPro" id="IPR029016">
    <property type="entry name" value="GAF-like_dom_sf"/>
</dbReference>
<dbReference type="InterPro" id="IPR013767">
    <property type="entry name" value="PAS_fold"/>
</dbReference>
<sequence length="873" mass="98845">MMKNEKKTKKQLIRELAALRQNFSKLQNLFVQQQAIASALQQKIQREQQFTNTTQQQSQLYEKTLALLQKEQALKQVIQSIRNSLDLETIFSTAVREIARLLEAERAQIVQYLPKRQLWLNVMDYCQTPELPSALGLEIPDVGNEIAARLKRLEVVQIEDSSSCADEINRGYAQTYPGAWLLVPLHFNSSVWGSLGLVRNKQSSSWQPEEVELTLAVADQVAIAIQQSTLLLQLQTELTERQQIETVLQQKQHFLHRILETTPDIIYVYDLVEQRNIYINRQIWEILGYTSHQIQSMRETVLQSLIHPDDMPRVTEHFKEFLSLKEGEVIEIEYRMKHAHGGWRWLNSRETVFVKNADGLPVQVLGAASDITKRKQADEKIHEQAALLDVATDAIIVQDLETKILFWNKSAERIYGWKAQETLGKNANQLLYKQTSLQLKEALEQVHLVGEWYGELYQLDKDGKEIIVASHWTLVRDQQGTPKSILTVNTNITQKKQLEAQFLRTQRLDSLGTLASGIAHDLNNILTPMLMSAQLLQMKISDERHQPLLQTLTNNTQRGAALVKQVLSFARGVEGKRTILQIQHLILEIKQFAQQTFPKNIEFKAEIEPNLWTIFGNATQLHQMLINLVINARDAMPNGGLLSIKAENFYVDETYAQMNIDASVGPHIIINIQDTGIGMSPEILDRIFEPFFTTKEVGQGTGLGLSTVLGIIKSYGGFINVSSAVGKGTQFQVFLKAVLQKPVQPTEDLELLAGNGELILVVDDEAEILEITKTTLLKYNYRVLTASNGIEAIELYAQNRGAISVVLMDMMMPIMDGLTTIRTLQKINPLVKVIPASGLSESKQFCQVCGSTTFLSKPYTIQQLLQILHNTIN</sequence>
<dbReference type="GO" id="GO:0006355">
    <property type="term" value="P:regulation of DNA-templated transcription"/>
    <property type="evidence" value="ECO:0007669"/>
    <property type="project" value="InterPro"/>
</dbReference>
<evidence type="ECO:0000256" key="1">
    <source>
        <dbReference type="ARBA" id="ARBA00000085"/>
    </source>
</evidence>
<dbReference type="CDD" id="cd17546">
    <property type="entry name" value="REC_hyHK_CKI1_RcsC-like"/>
    <property type="match status" value="1"/>
</dbReference>
<dbReference type="PROSITE" id="PS50109">
    <property type="entry name" value="HIS_KIN"/>
    <property type="match status" value="1"/>
</dbReference>
<dbReference type="Gene3D" id="3.40.50.2300">
    <property type="match status" value="1"/>
</dbReference>
<protein>
    <recommendedName>
        <fullName evidence="2">histidine kinase</fullName>
        <ecNumber evidence="2">2.7.13.3</ecNumber>
    </recommendedName>
</protein>
<dbReference type="STRING" id="211165.GCA_000317285_04627"/>
<dbReference type="SMART" id="SM00387">
    <property type="entry name" value="HATPase_c"/>
    <property type="match status" value="1"/>
</dbReference>
<dbReference type="InterPro" id="IPR000700">
    <property type="entry name" value="PAS-assoc_C"/>
</dbReference>
<dbReference type="InterPro" id="IPR011006">
    <property type="entry name" value="CheY-like_superfamily"/>
</dbReference>
<evidence type="ECO:0000259" key="14">
    <source>
        <dbReference type="PROSITE" id="PS50113"/>
    </source>
</evidence>
<evidence type="ECO:0000313" key="16">
    <source>
        <dbReference type="Proteomes" id="UP000268857"/>
    </source>
</evidence>
<dbReference type="SMART" id="SM00086">
    <property type="entry name" value="PAC"/>
    <property type="match status" value="2"/>
</dbReference>
<reference evidence="15 16" key="1">
    <citation type="journal article" date="2019" name="Genome Biol. Evol.">
        <title>Day and night: Metabolic profiles and evolutionary relationships of six axenic non-marine cyanobacteria.</title>
        <authorList>
            <person name="Will S.E."/>
            <person name="Henke P."/>
            <person name="Boedeker C."/>
            <person name="Huang S."/>
            <person name="Brinkmann H."/>
            <person name="Rohde M."/>
            <person name="Jarek M."/>
            <person name="Friedl T."/>
            <person name="Seufert S."/>
            <person name="Schumacher M."/>
            <person name="Overmann J."/>
            <person name="Neumann-Schaal M."/>
            <person name="Petersen J."/>
        </authorList>
    </citation>
    <scope>NUCLEOTIDE SEQUENCE [LARGE SCALE GENOMIC DNA]</scope>
    <source>
        <strain evidence="15 16">PCC 6912</strain>
    </source>
</reference>
<dbReference type="SMART" id="SM00065">
    <property type="entry name" value="GAF"/>
    <property type="match status" value="1"/>
</dbReference>
<feature type="domain" description="PAS" evidence="13">
    <location>
        <begin position="251"/>
        <end position="325"/>
    </location>
</feature>
<dbReference type="NCBIfam" id="TIGR00229">
    <property type="entry name" value="sensory_box"/>
    <property type="match status" value="2"/>
</dbReference>
<keyword evidence="8" id="KW-0902">Two-component regulatory system</keyword>
<dbReference type="EMBL" id="RSCJ01000042">
    <property type="protein sequence ID" value="RUR72774.1"/>
    <property type="molecule type" value="Genomic_DNA"/>
</dbReference>
<evidence type="ECO:0000256" key="10">
    <source>
        <dbReference type="SAM" id="Coils"/>
    </source>
</evidence>
<dbReference type="GO" id="GO:0005524">
    <property type="term" value="F:ATP binding"/>
    <property type="evidence" value="ECO:0007669"/>
    <property type="project" value="UniProtKB-KW"/>
</dbReference>
<dbReference type="SUPFAM" id="SSF52172">
    <property type="entry name" value="CheY-like"/>
    <property type="match status" value="1"/>
</dbReference>
<dbReference type="Gene3D" id="1.10.287.130">
    <property type="match status" value="1"/>
</dbReference>
<feature type="domain" description="PAC" evidence="14">
    <location>
        <begin position="452"/>
        <end position="504"/>
    </location>
</feature>
<dbReference type="InterPro" id="IPR004358">
    <property type="entry name" value="Sig_transdc_His_kin-like_C"/>
</dbReference>
<feature type="domain" description="Response regulatory" evidence="12">
    <location>
        <begin position="758"/>
        <end position="872"/>
    </location>
</feature>
<dbReference type="Pfam" id="PF08447">
    <property type="entry name" value="PAS_3"/>
    <property type="match status" value="1"/>
</dbReference>
<dbReference type="InterPro" id="IPR001789">
    <property type="entry name" value="Sig_transdc_resp-reg_receiver"/>
</dbReference>
<evidence type="ECO:0000256" key="3">
    <source>
        <dbReference type="ARBA" id="ARBA00022553"/>
    </source>
</evidence>
<feature type="modified residue" description="4-aspartylphosphate" evidence="9">
    <location>
        <position position="809"/>
    </location>
</feature>
<dbReference type="InterPro" id="IPR003594">
    <property type="entry name" value="HATPase_dom"/>
</dbReference>
<evidence type="ECO:0000259" key="11">
    <source>
        <dbReference type="PROSITE" id="PS50109"/>
    </source>
</evidence>
<keyword evidence="4" id="KW-0808">Transferase</keyword>
<dbReference type="AlphaFoldDB" id="A0A3S0ZLD1"/>
<dbReference type="PROSITE" id="PS50113">
    <property type="entry name" value="PAC"/>
    <property type="match status" value="2"/>
</dbReference>
<dbReference type="SUPFAM" id="SSF55781">
    <property type="entry name" value="GAF domain-like"/>
    <property type="match status" value="1"/>
</dbReference>
<dbReference type="Proteomes" id="UP000268857">
    <property type="component" value="Unassembled WGS sequence"/>
</dbReference>
<evidence type="ECO:0000256" key="4">
    <source>
        <dbReference type="ARBA" id="ARBA00022679"/>
    </source>
</evidence>
<dbReference type="Pfam" id="PF01590">
    <property type="entry name" value="GAF"/>
    <property type="match status" value="1"/>
</dbReference>
<dbReference type="Pfam" id="PF02518">
    <property type="entry name" value="HATPase_c"/>
    <property type="match status" value="1"/>
</dbReference>
<comment type="catalytic activity">
    <reaction evidence="1">
        <text>ATP + protein L-histidine = ADP + protein N-phospho-L-histidine.</text>
        <dbReference type="EC" id="2.7.13.3"/>
    </reaction>
</comment>
<feature type="domain" description="PAC" evidence="14">
    <location>
        <begin position="330"/>
        <end position="383"/>
    </location>
</feature>
<dbReference type="InterPro" id="IPR001610">
    <property type="entry name" value="PAC"/>
</dbReference>
<keyword evidence="5" id="KW-0547">Nucleotide-binding</keyword>
<keyword evidence="16" id="KW-1185">Reference proteome</keyword>
<keyword evidence="7" id="KW-0067">ATP-binding</keyword>
<name>A0A3S0ZLD1_CHLFR</name>
<dbReference type="PRINTS" id="PR00344">
    <property type="entry name" value="BCTRLSENSOR"/>
</dbReference>
<dbReference type="PROSITE" id="PS50110">
    <property type="entry name" value="RESPONSE_REGULATORY"/>
    <property type="match status" value="1"/>
</dbReference>
<dbReference type="CDD" id="cd00130">
    <property type="entry name" value="PAS"/>
    <property type="match status" value="2"/>
</dbReference>
<feature type="domain" description="PAS" evidence="13">
    <location>
        <begin position="387"/>
        <end position="446"/>
    </location>
</feature>
<evidence type="ECO:0000259" key="13">
    <source>
        <dbReference type="PROSITE" id="PS50112"/>
    </source>
</evidence>
<evidence type="ECO:0000256" key="9">
    <source>
        <dbReference type="PROSITE-ProRule" id="PRU00169"/>
    </source>
</evidence>
<feature type="coiled-coil region" evidence="10">
    <location>
        <begin position="2"/>
        <end position="29"/>
    </location>
</feature>
<dbReference type="InterPro" id="IPR036097">
    <property type="entry name" value="HisK_dim/P_sf"/>
</dbReference>
<keyword evidence="10" id="KW-0175">Coiled coil</keyword>
<dbReference type="InterPro" id="IPR036890">
    <property type="entry name" value="HATPase_C_sf"/>
</dbReference>
<dbReference type="InterPro" id="IPR035965">
    <property type="entry name" value="PAS-like_dom_sf"/>
</dbReference>
<dbReference type="SMART" id="SM00388">
    <property type="entry name" value="HisKA"/>
    <property type="match status" value="1"/>
</dbReference>
<evidence type="ECO:0000256" key="5">
    <source>
        <dbReference type="ARBA" id="ARBA00022741"/>
    </source>
</evidence>
<organism evidence="15 16">
    <name type="scientific">Chlorogloeopsis fritschii PCC 6912</name>
    <dbReference type="NCBI Taxonomy" id="211165"/>
    <lineage>
        <taxon>Bacteria</taxon>
        <taxon>Bacillati</taxon>
        <taxon>Cyanobacteriota</taxon>
        <taxon>Cyanophyceae</taxon>
        <taxon>Nostocales</taxon>
        <taxon>Chlorogloeopsidaceae</taxon>
        <taxon>Chlorogloeopsis</taxon>
    </lineage>
</organism>
<proteinExistence type="predicted"/>
<dbReference type="InterPro" id="IPR000014">
    <property type="entry name" value="PAS"/>
</dbReference>
<gene>
    <name evidence="15" type="ORF">PCC6912_60450</name>
</gene>
<accession>A0A3S0ZLD1</accession>
<evidence type="ECO:0000256" key="2">
    <source>
        <dbReference type="ARBA" id="ARBA00012438"/>
    </source>
</evidence>
<dbReference type="GO" id="GO:0000155">
    <property type="term" value="F:phosphorelay sensor kinase activity"/>
    <property type="evidence" value="ECO:0007669"/>
    <property type="project" value="InterPro"/>
</dbReference>
<dbReference type="Pfam" id="PF00512">
    <property type="entry name" value="HisKA"/>
    <property type="match status" value="1"/>
</dbReference>
<dbReference type="SMART" id="SM00448">
    <property type="entry name" value="REC"/>
    <property type="match status" value="1"/>
</dbReference>
<evidence type="ECO:0000256" key="7">
    <source>
        <dbReference type="ARBA" id="ARBA00022840"/>
    </source>
</evidence>
<dbReference type="PANTHER" id="PTHR43065">
    <property type="entry name" value="SENSOR HISTIDINE KINASE"/>
    <property type="match status" value="1"/>
</dbReference>
<dbReference type="Gene3D" id="3.30.450.40">
    <property type="match status" value="1"/>
</dbReference>
<dbReference type="InterPro" id="IPR003661">
    <property type="entry name" value="HisK_dim/P_dom"/>
</dbReference>
<dbReference type="Gene3D" id="3.30.450.20">
    <property type="entry name" value="PAS domain"/>
    <property type="match status" value="2"/>
</dbReference>
<dbReference type="Pfam" id="PF00072">
    <property type="entry name" value="Response_reg"/>
    <property type="match status" value="1"/>
</dbReference>
<evidence type="ECO:0000256" key="6">
    <source>
        <dbReference type="ARBA" id="ARBA00022777"/>
    </source>
</evidence>
<evidence type="ECO:0000256" key="8">
    <source>
        <dbReference type="ARBA" id="ARBA00023012"/>
    </source>
</evidence>
<comment type="caution">
    <text evidence="15">The sequence shown here is derived from an EMBL/GenBank/DDBJ whole genome shotgun (WGS) entry which is preliminary data.</text>
</comment>
<keyword evidence="3 9" id="KW-0597">Phosphoprotein</keyword>
<dbReference type="Gene3D" id="3.30.565.10">
    <property type="entry name" value="Histidine kinase-like ATPase, C-terminal domain"/>
    <property type="match status" value="1"/>
</dbReference>
<dbReference type="InterPro" id="IPR013655">
    <property type="entry name" value="PAS_fold_3"/>
</dbReference>
<dbReference type="SUPFAM" id="SSF47384">
    <property type="entry name" value="Homodimeric domain of signal transducing histidine kinase"/>
    <property type="match status" value="1"/>
</dbReference>
<dbReference type="SUPFAM" id="SSF55874">
    <property type="entry name" value="ATPase domain of HSP90 chaperone/DNA topoisomerase II/histidine kinase"/>
    <property type="match status" value="1"/>
</dbReference>
<dbReference type="PROSITE" id="PS50112">
    <property type="entry name" value="PAS"/>
    <property type="match status" value="2"/>
</dbReference>
<dbReference type="EC" id="2.7.13.3" evidence="2"/>
<dbReference type="InterPro" id="IPR005467">
    <property type="entry name" value="His_kinase_dom"/>
</dbReference>
<evidence type="ECO:0000313" key="15">
    <source>
        <dbReference type="EMBL" id="RUR72774.1"/>
    </source>
</evidence>
<dbReference type="InterPro" id="IPR003018">
    <property type="entry name" value="GAF"/>
</dbReference>